<dbReference type="PANTHER" id="PTHR11552:SF147">
    <property type="entry name" value="CHOLINE DEHYDROGENASE, MITOCHONDRIAL"/>
    <property type="match status" value="1"/>
</dbReference>
<dbReference type="GO" id="GO:0019285">
    <property type="term" value="P:glycine betaine biosynthetic process from choline"/>
    <property type="evidence" value="ECO:0007669"/>
    <property type="project" value="TreeGrafter"/>
</dbReference>
<dbReference type="Pfam" id="PF00732">
    <property type="entry name" value="GMC_oxred_N"/>
    <property type="match status" value="1"/>
</dbReference>
<keyword evidence="3 6" id="KW-0285">Flavoprotein</keyword>
<name>A0A1M5K2B3_9BRAD</name>
<dbReference type="InterPro" id="IPR036188">
    <property type="entry name" value="FAD/NAD-bd_sf"/>
</dbReference>
<dbReference type="PROSITE" id="PS00623">
    <property type="entry name" value="GMC_OXRED_1"/>
    <property type="match status" value="1"/>
</dbReference>
<dbReference type="InterPro" id="IPR000172">
    <property type="entry name" value="GMC_OxRdtase_N"/>
</dbReference>
<evidence type="ECO:0000256" key="6">
    <source>
        <dbReference type="RuleBase" id="RU003968"/>
    </source>
</evidence>
<dbReference type="SUPFAM" id="SSF51905">
    <property type="entry name" value="FAD/NAD(P)-binding domain"/>
    <property type="match status" value="1"/>
</dbReference>
<dbReference type="PROSITE" id="PS00624">
    <property type="entry name" value="GMC_OXRED_2"/>
    <property type="match status" value="1"/>
</dbReference>
<dbReference type="EMBL" id="LT670818">
    <property type="protein sequence ID" value="SHG46473.1"/>
    <property type="molecule type" value="Genomic_DNA"/>
</dbReference>
<accession>A0A1M5K2B3</accession>
<dbReference type="InterPro" id="IPR012132">
    <property type="entry name" value="GMC_OxRdtase"/>
</dbReference>
<dbReference type="SUPFAM" id="SSF54373">
    <property type="entry name" value="FAD-linked reductases, C-terminal domain"/>
    <property type="match status" value="1"/>
</dbReference>
<dbReference type="RefSeq" id="WP_244567885.1">
    <property type="nucleotide sequence ID" value="NZ_LT670818.1"/>
</dbReference>
<dbReference type="PANTHER" id="PTHR11552">
    <property type="entry name" value="GLUCOSE-METHANOL-CHOLINE GMC OXIDOREDUCTASE"/>
    <property type="match status" value="1"/>
</dbReference>
<proteinExistence type="inferred from homology"/>
<evidence type="ECO:0000256" key="4">
    <source>
        <dbReference type="ARBA" id="ARBA00022827"/>
    </source>
</evidence>
<dbReference type="Gene3D" id="3.50.50.60">
    <property type="entry name" value="FAD/NAD(P)-binding domain"/>
    <property type="match status" value="1"/>
</dbReference>
<dbReference type="GO" id="GO:0050660">
    <property type="term" value="F:flavin adenine dinucleotide binding"/>
    <property type="evidence" value="ECO:0007669"/>
    <property type="project" value="InterPro"/>
</dbReference>
<dbReference type="AlphaFoldDB" id="A0A1M5K2B3"/>
<protein>
    <submittedName>
        <fullName evidence="9">Choline dehydrogenase</fullName>
    </submittedName>
</protein>
<dbReference type="Gene3D" id="3.30.560.10">
    <property type="entry name" value="Glucose Oxidase, domain 3"/>
    <property type="match status" value="1"/>
</dbReference>
<dbReference type="Pfam" id="PF05199">
    <property type="entry name" value="GMC_oxred_C"/>
    <property type="match status" value="1"/>
</dbReference>
<gene>
    <name evidence="9" type="ORF">SAMN05444169_2598</name>
</gene>
<dbReference type="GO" id="GO:0008812">
    <property type="term" value="F:choline dehydrogenase activity"/>
    <property type="evidence" value="ECO:0007669"/>
    <property type="project" value="TreeGrafter"/>
</dbReference>
<evidence type="ECO:0000313" key="10">
    <source>
        <dbReference type="Proteomes" id="UP000190675"/>
    </source>
</evidence>
<dbReference type="Proteomes" id="UP000190675">
    <property type="component" value="Chromosome I"/>
</dbReference>
<evidence type="ECO:0000256" key="3">
    <source>
        <dbReference type="ARBA" id="ARBA00022630"/>
    </source>
</evidence>
<keyword evidence="4 5" id="KW-0274">FAD</keyword>
<evidence type="ECO:0000256" key="1">
    <source>
        <dbReference type="ARBA" id="ARBA00001974"/>
    </source>
</evidence>
<reference evidence="9 10" key="1">
    <citation type="submission" date="2016-11" db="EMBL/GenBank/DDBJ databases">
        <authorList>
            <person name="Jaros S."/>
            <person name="Januszkiewicz K."/>
            <person name="Wedrychowicz H."/>
        </authorList>
    </citation>
    <scope>NUCLEOTIDE SEQUENCE [LARGE SCALE GENOMIC DNA]</scope>
    <source>
        <strain evidence="9 10">GAS242</strain>
    </source>
</reference>
<dbReference type="NCBIfam" id="NF002550">
    <property type="entry name" value="PRK02106.1"/>
    <property type="match status" value="1"/>
</dbReference>
<dbReference type="InterPro" id="IPR007867">
    <property type="entry name" value="GMC_OxRtase_C"/>
</dbReference>
<dbReference type="PIRSF" id="PIRSF000137">
    <property type="entry name" value="Alcohol_oxidase"/>
    <property type="match status" value="1"/>
</dbReference>
<evidence type="ECO:0000259" key="7">
    <source>
        <dbReference type="PROSITE" id="PS00623"/>
    </source>
</evidence>
<evidence type="ECO:0000256" key="2">
    <source>
        <dbReference type="ARBA" id="ARBA00010790"/>
    </source>
</evidence>
<organism evidence="9 10">
    <name type="scientific">Bradyrhizobium erythrophlei</name>
    <dbReference type="NCBI Taxonomy" id="1437360"/>
    <lineage>
        <taxon>Bacteria</taxon>
        <taxon>Pseudomonadati</taxon>
        <taxon>Pseudomonadota</taxon>
        <taxon>Alphaproteobacteria</taxon>
        <taxon>Hyphomicrobiales</taxon>
        <taxon>Nitrobacteraceae</taxon>
        <taxon>Bradyrhizobium</taxon>
    </lineage>
</organism>
<feature type="domain" description="Glucose-methanol-choline oxidoreductase N-terminal" evidence="8">
    <location>
        <begin position="253"/>
        <end position="267"/>
    </location>
</feature>
<evidence type="ECO:0000256" key="5">
    <source>
        <dbReference type="PIRSR" id="PIRSR000137-2"/>
    </source>
</evidence>
<feature type="domain" description="Glucose-methanol-choline oxidoreductase N-terminal" evidence="7">
    <location>
        <begin position="81"/>
        <end position="104"/>
    </location>
</feature>
<comment type="similarity">
    <text evidence="2 6">Belongs to the GMC oxidoreductase family.</text>
</comment>
<comment type="cofactor">
    <cofactor evidence="1 5">
        <name>FAD</name>
        <dbReference type="ChEBI" id="CHEBI:57692"/>
    </cofactor>
</comment>
<dbReference type="GO" id="GO:0016020">
    <property type="term" value="C:membrane"/>
    <property type="evidence" value="ECO:0007669"/>
    <property type="project" value="TreeGrafter"/>
</dbReference>
<evidence type="ECO:0000259" key="8">
    <source>
        <dbReference type="PROSITE" id="PS00624"/>
    </source>
</evidence>
<feature type="binding site" evidence="5">
    <location>
        <begin position="91"/>
        <end position="94"/>
    </location>
    <ligand>
        <name>FAD</name>
        <dbReference type="ChEBI" id="CHEBI:57692"/>
    </ligand>
</feature>
<evidence type="ECO:0000313" key="9">
    <source>
        <dbReference type="EMBL" id="SHG46473.1"/>
    </source>
</evidence>
<sequence length="528" mass="57193">MEEFDYVVVGGGSAGCVVASRLSENPKVRVCLLEAGGAGNNWVVKAPMGIAIMVPSKTNNWAFQTVPQPGLNGRKGYQPRGKALGGSSAINAMVYIRGHRSDYDGWAALGNTGWSYNDVLPYFKKAENNEVVQDDFHGTGGPLNVAGIRTSNPFQEHFLEAGRQLQLPMNSDFNGAHQMGLGVYQVTQKNGERWSAARAYLEPNLSRPNLKVVTGAPARKILFDSKRAIGVEYSRDGKPESVRAKAEVIVSSGAFQSPQLLMLSGIGNAADLKGFGINVVHHSPGVGQNLQDHIDYAFSYRSKSLHNFGISFAGLRHLWKEIGRYKRDGVGMVTSNVAECGGFLKTDPNLAVPDIQLHFSVAMADNHGRNRHLGHGFGCHVCLLRPRSRGSVTLSSADPAAVPAIDPKFYDSPDDLEVMVKAFKITRRIMDAEPLAKWRTGDMFAADVRTDDEIRGALRRRSDTVYHPVGTVRMGTDELAVVDPQLRVNGVQGLRVVDASIMPTLIGGNTNAPSIMIGEKAADMIRAG</sequence>